<dbReference type="PANTHER" id="PTHR43585">
    <property type="entry name" value="FUMIPYRROLE BIOSYNTHESIS PROTEIN C"/>
    <property type="match status" value="1"/>
</dbReference>
<dbReference type="PANTHER" id="PTHR43585:SF2">
    <property type="entry name" value="ATP-GRASP ENZYME FSQD"/>
    <property type="match status" value="1"/>
</dbReference>
<keyword evidence="3 4" id="KW-0067">ATP-binding</keyword>
<dbReference type="SMART" id="SM01209">
    <property type="entry name" value="GARS_A"/>
    <property type="match status" value="1"/>
</dbReference>
<evidence type="ECO:0000313" key="7">
    <source>
        <dbReference type="Proteomes" id="UP000198415"/>
    </source>
</evidence>
<evidence type="ECO:0000256" key="2">
    <source>
        <dbReference type="ARBA" id="ARBA00022741"/>
    </source>
</evidence>
<dbReference type="EMBL" id="FZNR01000003">
    <property type="protein sequence ID" value="SNR54163.1"/>
    <property type="molecule type" value="Genomic_DNA"/>
</dbReference>
<proteinExistence type="predicted"/>
<accession>A0A238X6J4</accession>
<dbReference type="GO" id="GO:0046872">
    <property type="term" value="F:metal ion binding"/>
    <property type="evidence" value="ECO:0007669"/>
    <property type="project" value="InterPro"/>
</dbReference>
<reference evidence="6 7" key="1">
    <citation type="submission" date="2017-06" db="EMBL/GenBank/DDBJ databases">
        <authorList>
            <person name="Kim H.J."/>
            <person name="Triplett B.A."/>
        </authorList>
    </citation>
    <scope>NUCLEOTIDE SEQUENCE [LARGE SCALE GENOMIC DNA]</scope>
    <source>
        <strain evidence="6 7">DSM 43151</strain>
    </source>
</reference>
<dbReference type="Gene3D" id="3.30.470.20">
    <property type="entry name" value="ATP-grasp fold, B domain"/>
    <property type="match status" value="1"/>
</dbReference>
<dbReference type="SUPFAM" id="SSF56059">
    <property type="entry name" value="Glutathione synthetase ATP-binding domain-like"/>
    <property type="match status" value="1"/>
</dbReference>
<evidence type="ECO:0000259" key="5">
    <source>
        <dbReference type="PROSITE" id="PS50975"/>
    </source>
</evidence>
<dbReference type="Proteomes" id="UP000198415">
    <property type="component" value="Unassembled WGS sequence"/>
</dbReference>
<dbReference type="RefSeq" id="WP_089292756.1">
    <property type="nucleotide sequence ID" value="NZ_BOMU01000040.1"/>
</dbReference>
<dbReference type="AlphaFoldDB" id="A0A238X6J4"/>
<dbReference type="Pfam" id="PF13535">
    <property type="entry name" value="ATP-grasp_4"/>
    <property type="match status" value="1"/>
</dbReference>
<dbReference type="GO" id="GO:0016874">
    <property type="term" value="F:ligase activity"/>
    <property type="evidence" value="ECO:0007669"/>
    <property type="project" value="UniProtKB-KW"/>
</dbReference>
<keyword evidence="1" id="KW-0436">Ligase</keyword>
<dbReference type="OrthoDB" id="6964321at2"/>
<evidence type="ECO:0000256" key="3">
    <source>
        <dbReference type="ARBA" id="ARBA00022840"/>
    </source>
</evidence>
<gene>
    <name evidence="6" type="ORF">SAMN06264365_10391</name>
</gene>
<dbReference type="InterPro" id="IPR011761">
    <property type="entry name" value="ATP-grasp"/>
</dbReference>
<keyword evidence="2 4" id="KW-0547">Nucleotide-binding</keyword>
<protein>
    <submittedName>
        <fullName evidence="6">Biotin carboxylase</fullName>
    </submittedName>
</protein>
<keyword evidence="7" id="KW-1185">Reference proteome</keyword>
<organism evidence="6 7">
    <name type="scientific">Actinoplanes regularis</name>
    <dbReference type="NCBI Taxonomy" id="52697"/>
    <lineage>
        <taxon>Bacteria</taxon>
        <taxon>Bacillati</taxon>
        <taxon>Actinomycetota</taxon>
        <taxon>Actinomycetes</taxon>
        <taxon>Micromonosporales</taxon>
        <taxon>Micromonosporaceae</taxon>
        <taxon>Actinoplanes</taxon>
    </lineage>
</organism>
<name>A0A238X6J4_9ACTN</name>
<evidence type="ECO:0000256" key="4">
    <source>
        <dbReference type="PROSITE-ProRule" id="PRU00409"/>
    </source>
</evidence>
<dbReference type="GO" id="GO:0005524">
    <property type="term" value="F:ATP binding"/>
    <property type="evidence" value="ECO:0007669"/>
    <property type="project" value="UniProtKB-UniRule"/>
</dbReference>
<sequence>MNGKLVIVEALGTGHGLRLLETACRMEVPTVFITTSVDRYSRDVSREVLDSPPPSLRIYSGVDTRDAGAIADSLTRVGRIGGILAPVDRSLSATAQACAKLGLPFLDSDVVGRCADKAAFREACNEAGVAQVRAIAADTVGGALTAAEQLGYPVVVKPATGTASLGVRAASSSDEVTRAAELILSGAEGLSSRVLVEEYLVGPLVSAEVFRRDGQTLLLGLTDRILSAPPTFAELAWTFPLALPPDTSDQIRDVCVRVLDAVGFTQGPAHVELVLTASGPRVVEINPRMAGRGLSYLVSTLSGYDEYALTVAAAIGAPAPAAAAPTTGRYGAEHVVSGPVGTTVGEKDMEIVRNLPGVEFVRLAPGGRNVTPIGDGHYDLGEVLAWGATFAEAQMRARSAAQFLMGRLRPDHP</sequence>
<dbReference type="InterPro" id="IPR052032">
    <property type="entry name" value="ATP-dep_AA_Ligase"/>
</dbReference>
<dbReference type="PROSITE" id="PS50975">
    <property type="entry name" value="ATP_GRASP"/>
    <property type="match status" value="1"/>
</dbReference>
<evidence type="ECO:0000313" key="6">
    <source>
        <dbReference type="EMBL" id="SNR54163.1"/>
    </source>
</evidence>
<feature type="domain" description="ATP-grasp" evidence="5">
    <location>
        <begin position="121"/>
        <end position="315"/>
    </location>
</feature>
<evidence type="ECO:0000256" key="1">
    <source>
        <dbReference type="ARBA" id="ARBA00022598"/>
    </source>
</evidence>